<feature type="domain" description="AAA+ ATPase" evidence="5">
    <location>
        <begin position="142"/>
        <end position="281"/>
    </location>
</feature>
<dbReference type="AlphaFoldDB" id="A0A0C6FJX2"/>
<dbReference type="InterPro" id="IPR003959">
    <property type="entry name" value="ATPase_AAA_core"/>
</dbReference>
<evidence type="ECO:0000256" key="4">
    <source>
        <dbReference type="SAM" id="Phobius"/>
    </source>
</evidence>
<evidence type="ECO:0000256" key="3">
    <source>
        <dbReference type="ARBA" id="ARBA00022840"/>
    </source>
</evidence>
<name>A0A0C6FJX2_9HYPH</name>
<dbReference type="GO" id="GO:0016887">
    <property type="term" value="F:ATP hydrolysis activity"/>
    <property type="evidence" value="ECO:0007669"/>
    <property type="project" value="InterPro"/>
</dbReference>
<comment type="similarity">
    <text evidence="1">Belongs to the CbxX/CfxQ family.</text>
</comment>
<dbReference type="KEGG" id="maqu:Maq22A_c21695"/>
<dbReference type="FunFam" id="3.40.50.300:FF:000216">
    <property type="entry name" value="Type VII secretion ATPase EccA"/>
    <property type="match status" value="1"/>
</dbReference>
<dbReference type="PRINTS" id="PR00819">
    <property type="entry name" value="CBXCFQXSUPER"/>
</dbReference>
<reference evidence="6 7" key="1">
    <citation type="journal article" date="2015" name="Genome Announc.">
        <title>Complete Genome Sequence of Methylobacterium aquaticum Strain 22A, Isolated from Racomitrium japonicum Moss.</title>
        <authorList>
            <person name="Tani A."/>
            <person name="Ogura Y."/>
            <person name="Hayashi T."/>
            <person name="Kimbara K."/>
        </authorList>
    </citation>
    <scope>NUCLEOTIDE SEQUENCE [LARGE SCALE GENOMIC DNA]</scope>
    <source>
        <strain evidence="6 7">MA-22A</strain>
    </source>
</reference>
<dbReference type="InterPro" id="IPR003593">
    <property type="entry name" value="AAA+_ATPase"/>
</dbReference>
<feature type="transmembrane region" description="Helical" evidence="4">
    <location>
        <begin position="6"/>
        <end position="24"/>
    </location>
</feature>
<accession>A0A0C6FJX2</accession>
<dbReference type="InterPro" id="IPR041627">
    <property type="entry name" value="AAA_lid_6"/>
</dbReference>
<dbReference type="GO" id="GO:0005524">
    <property type="term" value="F:ATP binding"/>
    <property type="evidence" value="ECO:0007669"/>
    <property type="project" value="UniProtKB-KW"/>
</dbReference>
<dbReference type="OrthoDB" id="9806903at2"/>
<evidence type="ECO:0000259" key="5">
    <source>
        <dbReference type="SMART" id="SM00382"/>
    </source>
</evidence>
<sequence>MSKSAIVPFVVSGLVVAVLTPLLLSTEYGPAAWWNAASTEMRWRAAIGVAVAVMAALGLFVTALAGRRAEAALGQPPAGLLGLPRLILAPRRVVEARSPEAVIATLEDMVGLAPVKREVNALIARLELEQRRRAEGLPVSAISQHMIFTGPPGVGKTEVARAIGEIFRSLEVLRRGHLVEVDRAGLVAGYVGQTAAKTLEKCREALDGVLFIDEAYTLAGGSGGNDFGKEAIDTLLKFMEDNRDRIIVIVAGYTNDMRRFVDTNPGLAGRFTKTIEFPRYSPKDLCEILRRMAARQQFTLPDGFEARLTPWLAQRARADDWSNAREMRTLLEKAREAQAARVAREGGDHRRIEIVDLLRATGEDA</sequence>
<dbReference type="Pfam" id="PF00004">
    <property type="entry name" value="AAA"/>
    <property type="match status" value="1"/>
</dbReference>
<keyword evidence="4" id="KW-0812">Transmembrane</keyword>
<gene>
    <name evidence="6" type="primary">spoVK</name>
    <name evidence="6" type="ORF">Maq22A_c21695</name>
</gene>
<dbReference type="Pfam" id="PF17866">
    <property type="entry name" value="AAA_lid_6"/>
    <property type="match status" value="1"/>
</dbReference>
<dbReference type="PANTHER" id="PTHR43392">
    <property type="entry name" value="AAA-TYPE ATPASE FAMILY PROTEIN / ANKYRIN REPEAT FAMILY PROTEIN"/>
    <property type="match status" value="1"/>
</dbReference>
<dbReference type="PANTHER" id="PTHR43392:SF2">
    <property type="entry name" value="AAA-TYPE ATPASE FAMILY PROTEIN _ ANKYRIN REPEAT FAMILY PROTEIN"/>
    <property type="match status" value="1"/>
</dbReference>
<keyword evidence="4" id="KW-0472">Membrane</keyword>
<dbReference type="STRING" id="270351.Maq22A_c21695"/>
<proteinExistence type="inferred from homology"/>
<keyword evidence="4" id="KW-1133">Transmembrane helix</keyword>
<evidence type="ECO:0000256" key="1">
    <source>
        <dbReference type="ARBA" id="ARBA00010378"/>
    </source>
</evidence>
<dbReference type="EMBL" id="AP014704">
    <property type="protein sequence ID" value="BAQ47352.1"/>
    <property type="molecule type" value="Genomic_DNA"/>
</dbReference>
<feature type="transmembrane region" description="Helical" evidence="4">
    <location>
        <begin position="45"/>
        <end position="66"/>
    </location>
</feature>
<keyword evidence="2" id="KW-0547">Nucleotide-binding</keyword>
<dbReference type="Gene3D" id="1.10.8.60">
    <property type="match status" value="1"/>
</dbReference>
<protein>
    <submittedName>
        <fullName evidence="6">ATPase</fullName>
    </submittedName>
</protein>
<dbReference type="RefSeq" id="WP_060848319.1">
    <property type="nucleotide sequence ID" value="NZ_AP014704.1"/>
</dbReference>
<dbReference type="InterPro" id="IPR000641">
    <property type="entry name" value="CbxX/CfxQ"/>
</dbReference>
<organism evidence="6 7">
    <name type="scientific">Methylobacterium aquaticum</name>
    <dbReference type="NCBI Taxonomy" id="270351"/>
    <lineage>
        <taxon>Bacteria</taxon>
        <taxon>Pseudomonadati</taxon>
        <taxon>Pseudomonadota</taxon>
        <taxon>Alphaproteobacteria</taxon>
        <taxon>Hyphomicrobiales</taxon>
        <taxon>Methylobacteriaceae</taxon>
        <taxon>Methylobacterium</taxon>
    </lineage>
</organism>
<reference evidence="7" key="2">
    <citation type="submission" date="2015-01" db="EMBL/GenBank/DDBJ databases">
        <title>Complete genome sequence of Methylobacterium aquaticum strain 22A.</title>
        <authorList>
            <person name="Tani A."/>
            <person name="Ogura Y."/>
            <person name="Hayashi T."/>
        </authorList>
    </citation>
    <scope>NUCLEOTIDE SEQUENCE [LARGE SCALE GENOMIC DNA]</scope>
    <source>
        <strain evidence="7">MA-22A</strain>
    </source>
</reference>
<dbReference type="PATRIC" id="fig|270351.10.peg.4194"/>
<evidence type="ECO:0000313" key="6">
    <source>
        <dbReference type="EMBL" id="BAQ47352.1"/>
    </source>
</evidence>
<dbReference type="SUPFAM" id="SSF52540">
    <property type="entry name" value="P-loop containing nucleoside triphosphate hydrolases"/>
    <property type="match status" value="1"/>
</dbReference>
<dbReference type="Gene3D" id="3.40.50.300">
    <property type="entry name" value="P-loop containing nucleotide triphosphate hydrolases"/>
    <property type="match status" value="1"/>
</dbReference>
<dbReference type="InterPro" id="IPR027417">
    <property type="entry name" value="P-loop_NTPase"/>
</dbReference>
<evidence type="ECO:0000313" key="7">
    <source>
        <dbReference type="Proteomes" id="UP000061432"/>
    </source>
</evidence>
<dbReference type="InterPro" id="IPR050773">
    <property type="entry name" value="CbxX/CfxQ_RuBisCO_ESX"/>
</dbReference>
<dbReference type="Proteomes" id="UP000061432">
    <property type="component" value="Chromosome"/>
</dbReference>
<dbReference type="SMART" id="SM00382">
    <property type="entry name" value="AAA"/>
    <property type="match status" value="1"/>
</dbReference>
<dbReference type="CDD" id="cd00009">
    <property type="entry name" value="AAA"/>
    <property type="match status" value="1"/>
</dbReference>
<evidence type="ECO:0000256" key="2">
    <source>
        <dbReference type="ARBA" id="ARBA00022741"/>
    </source>
</evidence>
<keyword evidence="3" id="KW-0067">ATP-binding</keyword>